<name>A0AAV1KD49_9NEOP</name>
<evidence type="ECO:0000256" key="1">
    <source>
        <dbReference type="SAM" id="MobiDB-lite"/>
    </source>
</evidence>
<reference evidence="2 3" key="1">
    <citation type="submission" date="2023-11" db="EMBL/GenBank/DDBJ databases">
        <authorList>
            <person name="Hedman E."/>
            <person name="Englund M."/>
            <person name="Stromberg M."/>
            <person name="Nyberg Akerstrom W."/>
            <person name="Nylinder S."/>
            <person name="Jareborg N."/>
            <person name="Kallberg Y."/>
            <person name="Kronander E."/>
        </authorList>
    </citation>
    <scope>NUCLEOTIDE SEQUENCE [LARGE SCALE GENOMIC DNA]</scope>
</reference>
<gene>
    <name evidence="2" type="ORF">PARMNEM_LOCUS1559</name>
</gene>
<dbReference type="Proteomes" id="UP001314205">
    <property type="component" value="Unassembled WGS sequence"/>
</dbReference>
<feature type="compositionally biased region" description="Acidic residues" evidence="1">
    <location>
        <begin position="14"/>
        <end position="31"/>
    </location>
</feature>
<evidence type="ECO:0000313" key="3">
    <source>
        <dbReference type="Proteomes" id="UP001314205"/>
    </source>
</evidence>
<keyword evidence="3" id="KW-1185">Reference proteome</keyword>
<dbReference type="AlphaFoldDB" id="A0AAV1KD49"/>
<accession>A0AAV1KD49</accession>
<sequence length="66" mass="7783">MDGQSQRIVRWLEETDEEDDDNLADLSSSEDEVDCFIEETHDSESEQESDVEEQAIQDDYMVYYLI</sequence>
<protein>
    <submittedName>
        <fullName evidence="2">Uncharacterized protein</fullName>
    </submittedName>
</protein>
<organism evidence="2 3">
    <name type="scientific">Parnassius mnemosyne</name>
    <name type="common">clouded apollo</name>
    <dbReference type="NCBI Taxonomy" id="213953"/>
    <lineage>
        <taxon>Eukaryota</taxon>
        <taxon>Metazoa</taxon>
        <taxon>Ecdysozoa</taxon>
        <taxon>Arthropoda</taxon>
        <taxon>Hexapoda</taxon>
        <taxon>Insecta</taxon>
        <taxon>Pterygota</taxon>
        <taxon>Neoptera</taxon>
        <taxon>Endopterygota</taxon>
        <taxon>Lepidoptera</taxon>
        <taxon>Glossata</taxon>
        <taxon>Ditrysia</taxon>
        <taxon>Papilionoidea</taxon>
        <taxon>Papilionidae</taxon>
        <taxon>Parnassiinae</taxon>
        <taxon>Parnassini</taxon>
        <taxon>Parnassius</taxon>
        <taxon>Driopa</taxon>
    </lineage>
</organism>
<comment type="caution">
    <text evidence="2">The sequence shown here is derived from an EMBL/GenBank/DDBJ whole genome shotgun (WGS) entry which is preliminary data.</text>
</comment>
<feature type="region of interest" description="Disordered" evidence="1">
    <location>
        <begin position="12"/>
        <end position="31"/>
    </location>
</feature>
<proteinExistence type="predicted"/>
<evidence type="ECO:0000313" key="2">
    <source>
        <dbReference type="EMBL" id="CAK1579646.1"/>
    </source>
</evidence>
<dbReference type="EMBL" id="CAVLGL010000002">
    <property type="protein sequence ID" value="CAK1579646.1"/>
    <property type="molecule type" value="Genomic_DNA"/>
</dbReference>